<proteinExistence type="predicted"/>
<protein>
    <submittedName>
        <fullName evidence="1">Uncharacterized protein</fullName>
    </submittedName>
</protein>
<accession>A0A6J7WSX8</accession>
<sequence>MKCDKCGYDDKGTGDTAHVCGLLKAGNYSDKGYEVSTHEKQKEFADKRDEEEYDVVIDALQERRDRLWKMTQQNMNSDMFNIMDQIRLDQIDQLDRAIQQWKKSKE</sequence>
<evidence type="ECO:0000313" key="1">
    <source>
        <dbReference type="EMBL" id="CAB5220837.1"/>
    </source>
</evidence>
<gene>
    <name evidence="1" type="ORF">UFOVP240_43</name>
</gene>
<dbReference type="EMBL" id="LR798293">
    <property type="protein sequence ID" value="CAB5220837.1"/>
    <property type="molecule type" value="Genomic_DNA"/>
</dbReference>
<organism evidence="1">
    <name type="scientific">uncultured Caudovirales phage</name>
    <dbReference type="NCBI Taxonomy" id="2100421"/>
    <lineage>
        <taxon>Viruses</taxon>
        <taxon>Duplodnaviria</taxon>
        <taxon>Heunggongvirae</taxon>
        <taxon>Uroviricota</taxon>
        <taxon>Caudoviricetes</taxon>
        <taxon>Peduoviridae</taxon>
        <taxon>Maltschvirus</taxon>
        <taxon>Maltschvirus maltsch</taxon>
    </lineage>
</organism>
<name>A0A6J7WSX8_9CAUD</name>
<reference evidence="1" key="1">
    <citation type="submission" date="2020-05" db="EMBL/GenBank/DDBJ databases">
        <authorList>
            <person name="Chiriac C."/>
            <person name="Salcher M."/>
            <person name="Ghai R."/>
            <person name="Kavagutti S V."/>
        </authorList>
    </citation>
    <scope>NUCLEOTIDE SEQUENCE</scope>
</reference>